<sequence>MADKQKQLLTKSIGRGQDKEKKGCEDSAGKTDKGRISGIAAKQRENDQRQSDEVKAENRIYQRGLSKGIFSLAHSGYTEDMSHYKNHHAPSQMYHDLVASFV</sequence>
<comment type="caution">
    <text evidence="2">The sequence shown here is derived from an EMBL/GenBank/DDBJ whole genome shotgun (WGS) entry which is preliminary data.</text>
</comment>
<evidence type="ECO:0000256" key="1">
    <source>
        <dbReference type="SAM" id="MobiDB-lite"/>
    </source>
</evidence>
<dbReference type="AlphaFoldDB" id="A0A9D1N6W8"/>
<reference evidence="2" key="1">
    <citation type="submission" date="2020-10" db="EMBL/GenBank/DDBJ databases">
        <authorList>
            <person name="Gilroy R."/>
        </authorList>
    </citation>
    <scope>NUCLEOTIDE SEQUENCE</scope>
    <source>
        <strain evidence="2">ChiSjej4B22-8349</strain>
    </source>
</reference>
<feature type="compositionally biased region" description="Basic and acidic residues" evidence="1">
    <location>
        <begin position="16"/>
        <end position="35"/>
    </location>
</feature>
<feature type="compositionally biased region" description="Basic and acidic residues" evidence="1">
    <location>
        <begin position="42"/>
        <end position="57"/>
    </location>
</feature>
<dbReference type="EMBL" id="DVOB01000130">
    <property type="protein sequence ID" value="HIU96253.1"/>
    <property type="molecule type" value="Genomic_DNA"/>
</dbReference>
<gene>
    <name evidence="2" type="ORF">IAD25_06010</name>
</gene>
<protein>
    <submittedName>
        <fullName evidence="2">Uncharacterized protein</fullName>
    </submittedName>
</protein>
<feature type="region of interest" description="Disordered" evidence="1">
    <location>
        <begin position="1"/>
        <end position="57"/>
    </location>
</feature>
<proteinExistence type="predicted"/>
<reference evidence="2" key="2">
    <citation type="journal article" date="2021" name="PeerJ">
        <title>Extensive microbial diversity within the chicken gut microbiome revealed by metagenomics and culture.</title>
        <authorList>
            <person name="Gilroy R."/>
            <person name="Ravi A."/>
            <person name="Getino M."/>
            <person name="Pursley I."/>
            <person name="Horton D.L."/>
            <person name="Alikhan N.F."/>
            <person name="Baker D."/>
            <person name="Gharbi K."/>
            <person name="Hall N."/>
            <person name="Watson M."/>
            <person name="Adriaenssens E.M."/>
            <person name="Foster-Nyarko E."/>
            <person name="Jarju S."/>
            <person name="Secka A."/>
            <person name="Antonio M."/>
            <person name="Oren A."/>
            <person name="Chaudhuri R.R."/>
            <person name="La Ragione R."/>
            <person name="Hildebrand F."/>
            <person name="Pallen M.J."/>
        </authorList>
    </citation>
    <scope>NUCLEOTIDE SEQUENCE</scope>
    <source>
        <strain evidence="2">ChiSjej4B22-8349</strain>
    </source>
</reference>
<evidence type="ECO:0000313" key="2">
    <source>
        <dbReference type="EMBL" id="HIU96253.1"/>
    </source>
</evidence>
<accession>A0A9D1N6W8</accession>
<name>A0A9D1N6W8_9FIRM</name>
<dbReference type="Proteomes" id="UP000824130">
    <property type="component" value="Unassembled WGS sequence"/>
</dbReference>
<organism evidence="2 3">
    <name type="scientific">Candidatus Allocopromorpha excrementipullorum</name>
    <dbReference type="NCBI Taxonomy" id="2840743"/>
    <lineage>
        <taxon>Bacteria</taxon>
        <taxon>Bacillati</taxon>
        <taxon>Bacillota</taxon>
        <taxon>Clostridia</taxon>
        <taxon>Eubacteriales</taxon>
        <taxon>Eubacteriaceae</taxon>
        <taxon>Eubacteriaceae incertae sedis</taxon>
        <taxon>Candidatus Allocopromorpha</taxon>
    </lineage>
</organism>
<evidence type="ECO:0000313" key="3">
    <source>
        <dbReference type="Proteomes" id="UP000824130"/>
    </source>
</evidence>